<dbReference type="PANTHER" id="PTHR15092">
    <property type="entry name" value="POLY A -SPECIFIC RIBONUCLEASE/TARGET OF EGR1, MEMBER 1"/>
    <property type="match status" value="1"/>
</dbReference>
<dbReference type="InterPro" id="IPR006941">
    <property type="entry name" value="RNase_CAF1"/>
</dbReference>
<accession>G2RAA2</accession>
<dbReference type="OrthoDB" id="1432093at2759"/>
<name>G2RAA2_THETT</name>
<dbReference type="InterPro" id="IPR036397">
    <property type="entry name" value="RNaseH_sf"/>
</dbReference>
<dbReference type="EMBL" id="CP003012">
    <property type="protein sequence ID" value="AEO68834.1"/>
    <property type="molecule type" value="Genomic_DNA"/>
</dbReference>
<evidence type="ECO:0000313" key="3">
    <source>
        <dbReference type="Proteomes" id="UP000008181"/>
    </source>
</evidence>
<dbReference type="GO" id="GO:0003723">
    <property type="term" value="F:RNA binding"/>
    <property type="evidence" value="ECO:0007669"/>
    <property type="project" value="TreeGrafter"/>
</dbReference>
<dbReference type="GO" id="GO:0000289">
    <property type="term" value="P:nuclear-transcribed mRNA poly(A) tail shortening"/>
    <property type="evidence" value="ECO:0007669"/>
    <property type="project" value="TreeGrafter"/>
</dbReference>
<dbReference type="Pfam" id="PF04857">
    <property type="entry name" value="CAF1"/>
    <property type="match status" value="1"/>
</dbReference>
<dbReference type="InterPro" id="IPR051181">
    <property type="entry name" value="CAF1_poly(A)_ribonucleases"/>
</dbReference>
<dbReference type="HOGENOM" id="CLU_022380_0_0_1"/>
<dbReference type="eggNOG" id="KOG1990">
    <property type="taxonomic scope" value="Eukaryota"/>
</dbReference>
<protein>
    <submittedName>
        <fullName evidence="2">Uncharacterized protein</fullName>
    </submittedName>
</protein>
<dbReference type="Gene3D" id="3.30.420.10">
    <property type="entry name" value="Ribonuclease H-like superfamily/Ribonuclease H"/>
    <property type="match status" value="2"/>
</dbReference>
<dbReference type="InterPro" id="IPR012337">
    <property type="entry name" value="RNaseH-like_sf"/>
</dbReference>
<dbReference type="GO" id="GO:0005634">
    <property type="term" value="C:nucleus"/>
    <property type="evidence" value="ECO:0007669"/>
    <property type="project" value="TreeGrafter"/>
</dbReference>
<organism evidence="2 3">
    <name type="scientific">Thermothielavioides terrestris (strain ATCC 38088 / NRRL 8126)</name>
    <name type="common">Thielavia terrestris</name>
    <dbReference type="NCBI Taxonomy" id="578455"/>
    <lineage>
        <taxon>Eukaryota</taxon>
        <taxon>Fungi</taxon>
        <taxon>Dikarya</taxon>
        <taxon>Ascomycota</taxon>
        <taxon>Pezizomycotina</taxon>
        <taxon>Sordariomycetes</taxon>
        <taxon>Sordariomycetidae</taxon>
        <taxon>Sordariales</taxon>
        <taxon>Chaetomiaceae</taxon>
        <taxon>Thermothielavioides</taxon>
        <taxon>Thermothielavioides terrestris</taxon>
    </lineage>
</organism>
<dbReference type="PANTHER" id="PTHR15092:SF22">
    <property type="entry name" value="POLY(A)-SPECIFIC RIBONUCLEASE PNLDC1"/>
    <property type="match status" value="1"/>
</dbReference>
<dbReference type="SUPFAM" id="SSF53098">
    <property type="entry name" value="Ribonuclease H-like"/>
    <property type="match status" value="1"/>
</dbReference>
<dbReference type="GeneID" id="11524360"/>
<comment type="similarity">
    <text evidence="1">Belongs to the CAF1 family.</text>
</comment>
<dbReference type="KEGG" id="ttt:THITE_155482"/>
<sequence>MDINRSNFWQTLPTVLEAISLSEYVAIDLEMTGVSGHAVDTAPENTEITAYQLAAEAARTFQVLQFGMTCLSYDDEQNGYQSKTFTFHLTPEFAPPSTALAKLIDRKVVLSYRSFLFLKENNFSFEKAFSQGVPYLSRPESALASKLYLSQCGLPSAAGDQTLDTWLRKFQNDTRADISAWLETNPESGDSVLITSPEGPSKRLLPTHVLIIRRLIQAEFPGCFVVFKQGNLLAQVVKWNQEERQLWDGEYKERHEAVVKQTGKQPHTRFRYVVEALVGGSFAKEINAELLVDEHLQGAARRSRIARLHVDLRLYEGRIKQRRPVIVGHNPFLDLCFIQETFLRPLPDDVAAFRRDMGEFFPRVVDTKYLSSQLGFRTGRNLEQLYKLVGQGSVPITPMPGYDARDGSAHNAGFDSWMTAAVFVSLSRKIGLRNPRLRPRAERDEEADGAPGTRETGVELFRELSPFSGSSRERAGSRLSSVYMVPSWDGEVWRQYGNKLRLGNAVVMDLAQM</sequence>
<dbReference type="GO" id="GO:1990432">
    <property type="term" value="P:siRNA 3'-end processing"/>
    <property type="evidence" value="ECO:0007669"/>
    <property type="project" value="TreeGrafter"/>
</dbReference>
<evidence type="ECO:0000313" key="2">
    <source>
        <dbReference type="EMBL" id="AEO68834.1"/>
    </source>
</evidence>
<dbReference type="STRING" id="578455.G2RAA2"/>
<reference evidence="2 3" key="1">
    <citation type="journal article" date="2011" name="Nat. Biotechnol.">
        <title>Comparative genomic analysis of the thermophilic biomass-degrading fungi Myceliophthora thermophila and Thielavia terrestris.</title>
        <authorList>
            <person name="Berka R.M."/>
            <person name="Grigoriev I.V."/>
            <person name="Otillar R."/>
            <person name="Salamov A."/>
            <person name="Grimwood J."/>
            <person name="Reid I."/>
            <person name="Ishmael N."/>
            <person name="John T."/>
            <person name="Darmond C."/>
            <person name="Moisan M.-C."/>
            <person name="Henrissat B."/>
            <person name="Coutinho P.M."/>
            <person name="Lombard V."/>
            <person name="Natvig D.O."/>
            <person name="Lindquist E."/>
            <person name="Schmutz J."/>
            <person name="Lucas S."/>
            <person name="Harris P."/>
            <person name="Powlowski J."/>
            <person name="Bellemare A."/>
            <person name="Taylor D."/>
            <person name="Butler G."/>
            <person name="de Vries R.P."/>
            <person name="Allijn I.E."/>
            <person name="van den Brink J."/>
            <person name="Ushinsky S."/>
            <person name="Storms R."/>
            <person name="Powell A.J."/>
            <person name="Paulsen I.T."/>
            <person name="Elbourne L.D.H."/>
            <person name="Baker S.E."/>
            <person name="Magnuson J."/>
            <person name="LaBoissiere S."/>
            <person name="Clutterbuck A.J."/>
            <person name="Martinez D."/>
            <person name="Wogulis M."/>
            <person name="de Leon A.L."/>
            <person name="Rey M.W."/>
            <person name="Tsang A."/>
        </authorList>
    </citation>
    <scope>NUCLEOTIDE SEQUENCE [LARGE SCALE GENOMIC DNA]</scope>
    <source>
        <strain evidence="3">ATCC 38088 / NRRL 8126</strain>
    </source>
</reference>
<dbReference type="Proteomes" id="UP000008181">
    <property type="component" value="Chromosome 4"/>
</dbReference>
<proteinExistence type="inferred from homology"/>
<dbReference type="GO" id="GO:0000175">
    <property type="term" value="F:3'-5'-RNA exonuclease activity"/>
    <property type="evidence" value="ECO:0007669"/>
    <property type="project" value="TreeGrafter"/>
</dbReference>
<keyword evidence="3" id="KW-1185">Reference proteome</keyword>
<dbReference type="RefSeq" id="XP_003655170.1">
    <property type="nucleotide sequence ID" value="XM_003655122.1"/>
</dbReference>
<dbReference type="AlphaFoldDB" id="G2RAA2"/>
<dbReference type="GO" id="GO:1990431">
    <property type="term" value="P:priRNA 3'-end processing"/>
    <property type="evidence" value="ECO:0007669"/>
    <property type="project" value="TreeGrafter"/>
</dbReference>
<evidence type="ECO:0000256" key="1">
    <source>
        <dbReference type="ARBA" id="ARBA00008372"/>
    </source>
</evidence>
<gene>
    <name evidence="2" type="ORF">THITE_155482</name>
</gene>